<dbReference type="GO" id="GO:0043856">
    <property type="term" value="F:anti-sigma factor antagonist activity"/>
    <property type="evidence" value="ECO:0007669"/>
    <property type="project" value="InterPro"/>
</dbReference>
<dbReference type="PROSITE" id="PS50801">
    <property type="entry name" value="STAS"/>
    <property type="match status" value="1"/>
</dbReference>
<dbReference type="AlphaFoldDB" id="A0A841DA50"/>
<dbReference type="PANTHER" id="PTHR33495">
    <property type="entry name" value="ANTI-SIGMA FACTOR ANTAGONIST TM_1081-RELATED-RELATED"/>
    <property type="match status" value="1"/>
</dbReference>
<comment type="caution">
    <text evidence="4">The sequence shown here is derived from an EMBL/GenBank/DDBJ whole genome shotgun (WGS) entry which is preliminary data.</text>
</comment>
<evidence type="ECO:0000259" key="3">
    <source>
        <dbReference type="PROSITE" id="PS50801"/>
    </source>
</evidence>
<reference evidence="4 5" key="1">
    <citation type="submission" date="2020-08" db="EMBL/GenBank/DDBJ databases">
        <title>Genomic Encyclopedia of Type Strains, Phase III (KMG-III): the genomes of soil and plant-associated and newly described type strains.</title>
        <authorList>
            <person name="Whitman W."/>
        </authorList>
    </citation>
    <scope>NUCLEOTIDE SEQUENCE [LARGE SCALE GENOMIC DNA]</scope>
    <source>
        <strain evidence="4 5">CECT 3303</strain>
    </source>
</reference>
<accession>A0A841DA50</accession>
<protein>
    <recommendedName>
        <fullName evidence="2">Anti-sigma factor antagonist</fullName>
    </recommendedName>
</protein>
<dbReference type="InterPro" id="IPR002645">
    <property type="entry name" value="STAS_dom"/>
</dbReference>
<dbReference type="Pfam" id="PF01740">
    <property type="entry name" value="STAS"/>
    <property type="match status" value="1"/>
</dbReference>
<dbReference type="SUPFAM" id="SSF52091">
    <property type="entry name" value="SpoIIaa-like"/>
    <property type="match status" value="1"/>
</dbReference>
<sequence length="125" mass="13664">MMLFDPARGPAFAVSCTEHGDAVVVHLSGELDLRSTPVLRDHLRPLWERPGTRALIIDMSGLDFCDSTGLGELLSTMKRSQRAGMRFMLSELSDVVARVLSITGLRNAFEIHAGTAEALRRVSSP</sequence>
<dbReference type="InterPro" id="IPR003658">
    <property type="entry name" value="Anti-sigma_ant"/>
</dbReference>
<dbReference type="Proteomes" id="UP000562352">
    <property type="component" value="Unassembled WGS sequence"/>
</dbReference>
<evidence type="ECO:0000313" key="5">
    <source>
        <dbReference type="Proteomes" id="UP000562352"/>
    </source>
</evidence>
<keyword evidence="5" id="KW-1185">Reference proteome</keyword>
<evidence type="ECO:0000313" key="4">
    <source>
        <dbReference type="EMBL" id="MBB5967061.1"/>
    </source>
</evidence>
<dbReference type="Gene3D" id="3.30.750.24">
    <property type="entry name" value="STAS domain"/>
    <property type="match status" value="1"/>
</dbReference>
<proteinExistence type="inferred from homology"/>
<name>A0A841DA50_PLAVE</name>
<dbReference type="InterPro" id="IPR036513">
    <property type="entry name" value="STAS_dom_sf"/>
</dbReference>
<evidence type="ECO:0000256" key="1">
    <source>
        <dbReference type="ARBA" id="ARBA00009013"/>
    </source>
</evidence>
<dbReference type="NCBIfam" id="TIGR00377">
    <property type="entry name" value="ant_ant_sig"/>
    <property type="match status" value="1"/>
</dbReference>
<gene>
    <name evidence="4" type="ORF">FHS22_006363</name>
</gene>
<dbReference type="CDD" id="cd07043">
    <property type="entry name" value="STAS_anti-anti-sigma_factors"/>
    <property type="match status" value="1"/>
</dbReference>
<feature type="domain" description="STAS" evidence="3">
    <location>
        <begin position="12"/>
        <end position="122"/>
    </location>
</feature>
<comment type="similarity">
    <text evidence="1 2">Belongs to the anti-sigma-factor antagonist family.</text>
</comment>
<dbReference type="PANTHER" id="PTHR33495:SF2">
    <property type="entry name" value="ANTI-SIGMA FACTOR ANTAGONIST TM_1081-RELATED"/>
    <property type="match status" value="1"/>
</dbReference>
<organism evidence="4 5">
    <name type="scientific">Planomonospora venezuelensis</name>
    <dbReference type="NCBI Taxonomy" id="1999"/>
    <lineage>
        <taxon>Bacteria</taxon>
        <taxon>Bacillati</taxon>
        <taxon>Actinomycetota</taxon>
        <taxon>Actinomycetes</taxon>
        <taxon>Streptosporangiales</taxon>
        <taxon>Streptosporangiaceae</taxon>
        <taxon>Planomonospora</taxon>
    </lineage>
</organism>
<dbReference type="EMBL" id="JACHJJ010000029">
    <property type="protein sequence ID" value="MBB5967061.1"/>
    <property type="molecule type" value="Genomic_DNA"/>
</dbReference>
<evidence type="ECO:0000256" key="2">
    <source>
        <dbReference type="RuleBase" id="RU003749"/>
    </source>
</evidence>